<dbReference type="Proteomes" id="UP000236161">
    <property type="component" value="Unassembled WGS sequence"/>
</dbReference>
<gene>
    <name evidence="1" type="ORF">AXF42_Ash008603</name>
</gene>
<sequence length="101" mass="11242">MAMAEEVRSKSTVEVLKPFYERATAAEERLAQLEDRLAQLETLHGIKKGDSTNECKEVSSVAKEFQAKLEVAHAELISEREKVCPFLGHIVLMASLNVSIL</sequence>
<keyword evidence="2" id="KW-1185">Reference proteome</keyword>
<dbReference type="OrthoDB" id="2405052at2759"/>
<reference evidence="1 2" key="1">
    <citation type="journal article" date="2017" name="Nature">
        <title>The Apostasia genome and the evolution of orchids.</title>
        <authorList>
            <person name="Zhang G.Q."/>
            <person name="Liu K.W."/>
            <person name="Li Z."/>
            <person name="Lohaus R."/>
            <person name="Hsiao Y.Y."/>
            <person name="Niu S.C."/>
            <person name="Wang J.Y."/>
            <person name="Lin Y.C."/>
            <person name="Xu Q."/>
            <person name="Chen L.J."/>
            <person name="Yoshida K."/>
            <person name="Fujiwara S."/>
            <person name="Wang Z.W."/>
            <person name="Zhang Y.Q."/>
            <person name="Mitsuda N."/>
            <person name="Wang M."/>
            <person name="Liu G.H."/>
            <person name="Pecoraro L."/>
            <person name="Huang H.X."/>
            <person name="Xiao X.J."/>
            <person name="Lin M."/>
            <person name="Wu X.Y."/>
            <person name="Wu W.L."/>
            <person name="Chen Y.Y."/>
            <person name="Chang S.B."/>
            <person name="Sakamoto S."/>
            <person name="Ohme-Takagi M."/>
            <person name="Yagi M."/>
            <person name="Zeng S.J."/>
            <person name="Shen C.Y."/>
            <person name="Yeh C.M."/>
            <person name="Luo Y.B."/>
            <person name="Tsai W.C."/>
            <person name="Van de Peer Y."/>
            <person name="Liu Z.J."/>
        </authorList>
    </citation>
    <scope>NUCLEOTIDE SEQUENCE [LARGE SCALE GENOMIC DNA]</scope>
    <source>
        <strain evidence="2">cv. Shenzhen</strain>
        <tissue evidence="1">Stem</tissue>
    </source>
</reference>
<dbReference type="PANTHER" id="PTHR38377:SF1">
    <property type="entry name" value="THREONINE-TRNA LIGASE 2"/>
    <property type="match status" value="1"/>
</dbReference>
<organism evidence="1 2">
    <name type="scientific">Apostasia shenzhenica</name>
    <dbReference type="NCBI Taxonomy" id="1088818"/>
    <lineage>
        <taxon>Eukaryota</taxon>
        <taxon>Viridiplantae</taxon>
        <taxon>Streptophyta</taxon>
        <taxon>Embryophyta</taxon>
        <taxon>Tracheophyta</taxon>
        <taxon>Spermatophyta</taxon>
        <taxon>Magnoliopsida</taxon>
        <taxon>Liliopsida</taxon>
        <taxon>Asparagales</taxon>
        <taxon>Orchidaceae</taxon>
        <taxon>Apostasioideae</taxon>
        <taxon>Apostasia</taxon>
    </lineage>
</organism>
<proteinExistence type="predicted"/>
<name>A0A2I0B1X2_9ASPA</name>
<evidence type="ECO:0000313" key="2">
    <source>
        <dbReference type="Proteomes" id="UP000236161"/>
    </source>
</evidence>
<protein>
    <submittedName>
        <fullName evidence="1">Uncharacterized protein</fullName>
    </submittedName>
</protein>
<dbReference type="PANTHER" id="PTHR38377">
    <property type="entry name" value="THREONINE-TRNA LIGASE 2"/>
    <property type="match status" value="1"/>
</dbReference>
<accession>A0A2I0B1X2</accession>
<evidence type="ECO:0000313" key="1">
    <source>
        <dbReference type="EMBL" id="PKA61772.1"/>
    </source>
</evidence>
<dbReference type="AlphaFoldDB" id="A0A2I0B1X2"/>
<dbReference type="EMBL" id="KZ451923">
    <property type="protein sequence ID" value="PKA61772.1"/>
    <property type="molecule type" value="Genomic_DNA"/>
</dbReference>